<reference evidence="1 2" key="1">
    <citation type="submission" date="2016-11" db="EMBL/GenBank/DDBJ databases">
        <title>Study of marine rhodopsin-containing bacteria.</title>
        <authorList>
            <person name="Yoshizawa S."/>
            <person name="Kumagai Y."/>
            <person name="Kogure K."/>
        </authorList>
    </citation>
    <scope>NUCLEOTIDE SEQUENCE [LARGE SCALE GENOMIC DNA]</scope>
    <source>
        <strain evidence="1 2">SAORIC-28</strain>
    </source>
</reference>
<protein>
    <recommendedName>
        <fullName evidence="3">Ava_C0101 and related proteins</fullName>
    </recommendedName>
</protein>
<keyword evidence="2" id="KW-1185">Reference proteome</keyword>
<dbReference type="AlphaFoldDB" id="A0A271J3N7"/>
<sequence length="305" mass="33593">MPEWPALPPLADWRPTADAVHLWTQILGKVRLDRMPWTNHAWHSALYVSPRGLTTGLLPADGVEVELDVVGDRLRVRSASGDEWGFALGPMSVADFYRHTLDALAEAGVEPDVWPEPVERPGPVASFPDDDAVRPYDAEAVRAFWGALRQAHRVMTTFRARFVGKASPVHFFWGAFDLAATRFSGRPAPPHPGGAPNLADWVMREAYSHEVSSAGFWPGGDLGEAHFYAYAYPEPDGFRDHPVEPAAARYDADLGEYLLPYEAVRTAADPDAALLAFLQTTYEAAADYAGWDREALECELPPARG</sequence>
<dbReference type="InterPro" id="IPR046038">
    <property type="entry name" value="DUF5996"/>
</dbReference>
<evidence type="ECO:0008006" key="3">
    <source>
        <dbReference type="Google" id="ProtNLM"/>
    </source>
</evidence>
<accession>A0A271J3N7</accession>
<dbReference type="EMBL" id="MQWD01000001">
    <property type="protein sequence ID" value="PAP78141.1"/>
    <property type="molecule type" value="Genomic_DNA"/>
</dbReference>
<dbReference type="Proteomes" id="UP000216339">
    <property type="component" value="Unassembled WGS sequence"/>
</dbReference>
<dbReference type="OrthoDB" id="9800945at2"/>
<name>A0A271J3N7_9BACT</name>
<comment type="caution">
    <text evidence="1">The sequence shown here is derived from an EMBL/GenBank/DDBJ whole genome shotgun (WGS) entry which is preliminary data.</text>
</comment>
<proteinExistence type="predicted"/>
<organism evidence="1 2">
    <name type="scientific">Rubrivirga marina</name>
    <dbReference type="NCBI Taxonomy" id="1196024"/>
    <lineage>
        <taxon>Bacteria</taxon>
        <taxon>Pseudomonadati</taxon>
        <taxon>Rhodothermota</taxon>
        <taxon>Rhodothermia</taxon>
        <taxon>Rhodothermales</taxon>
        <taxon>Rubricoccaceae</taxon>
        <taxon>Rubrivirga</taxon>
    </lineage>
</organism>
<evidence type="ECO:0000313" key="1">
    <source>
        <dbReference type="EMBL" id="PAP78141.1"/>
    </source>
</evidence>
<dbReference type="Pfam" id="PF19459">
    <property type="entry name" value="DUF5996"/>
    <property type="match status" value="1"/>
</dbReference>
<evidence type="ECO:0000313" key="2">
    <source>
        <dbReference type="Proteomes" id="UP000216339"/>
    </source>
</evidence>
<dbReference type="RefSeq" id="WP_095511818.1">
    <property type="nucleotide sequence ID" value="NZ_MQWD01000001.1"/>
</dbReference>
<gene>
    <name evidence="1" type="ORF">BSZ37_17720</name>
</gene>